<accession>A0AAW4PW37</accession>
<dbReference type="Proteomes" id="UP001430377">
    <property type="component" value="Unassembled WGS sequence"/>
</dbReference>
<evidence type="ECO:0000313" key="1">
    <source>
        <dbReference type="EMBL" id="MBX0324755.1"/>
    </source>
</evidence>
<gene>
    <name evidence="1" type="ORF">EGH21_17150</name>
</gene>
<name>A0AAW4PW37_9EURY</name>
<dbReference type="EMBL" id="RKLR01000008">
    <property type="protein sequence ID" value="MBX0324755.1"/>
    <property type="molecule type" value="Genomic_DNA"/>
</dbReference>
<comment type="caution">
    <text evidence="1">The sequence shown here is derived from an EMBL/GenBank/DDBJ whole genome shotgun (WGS) entry which is preliminary data.</text>
</comment>
<protein>
    <submittedName>
        <fullName evidence="1">Uncharacterized protein</fullName>
    </submittedName>
</protein>
<dbReference type="RefSeq" id="WP_220619695.1">
    <property type="nucleotide sequence ID" value="NZ_RKLR01000008.1"/>
</dbReference>
<organism evidence="1 2">
    <name type="scientific">Haloarcula rubra</name>
    <dbReference type="NCBI Taxonomy" id="2487747"/>
    <lineage>
        <taxon>Archaea</taxon>
        <taxon>Methanobacteriati</taxon>
        <taxon>Methanobacteriota</taxon>
        <taxon>Stenosarchaea group</taxon>
        <taxon>Halobacteria</taxon>
        <taxon>Halobacteriales</taxon>
        <taxon>Haloarculaceae</taxon>
        <taxon>Haloarcula</taxon>
    </lineage>
</organism>
<sequence length="142" mass="16746">MPEGDTDGVGGIDSDVLERIGRRLRGSTRFEAVEYRPEYAPNVVVAEYALGYFPAAIERAYLRIRWFKTDDFNVHYSEQYRDGNSWECRWDCHPNSHNDRVHFHPPPDAMTPDQDMEFESDWRTVISDILSELDERIQAFWE</sequence>
<evidence type="ECO:0000313" key="2">
    <source>
        <dbReference type="Proteomes" id="UP001430377"/>
    </source>
</evidence>
<proteinExistence type="predicted"/>
<dbReference type="InterPro" id="IPR045397">
    <property type="entry name" value="TumE-like"/>
</dbReference>
<keyword evidence="2" id="KW-1185">Reference proteome</keyword>
<reference evidence="1 2" key="1">
    <citation type="submission" date="2021-06" db="EMBL/GenBank/DDBJ databases">
        <title>Halomicroarcula sp. a new haloarchaeum isolated from saline soil.</title>
        <authorList>
            <person name="Duran-Viseras A."/>
            <person name="Sanchez-Porro C."/>
            <person name="Ventosa A."/>
        </authorList>
    </citation>
    <scope>NUCLEOTIDE SEQUENCE [LARGE SCALE GENOMIC DNA]</scope>
    <source>
        <strain evidence="1 2">F13</strain>
    </source>
</reference>
<dbReference type="AlphaFoldDB" id="A0AAW4PW37"/>
<dbReference type="Pfam" id="PF20126">
    <property type="entry name" value="TumE"/>
    <property type="match status" value="1"/>
</dbReference>